<reference evidence="5" key="1">
    <citation type="submission" date="2016-04" db="EMBL/GenBank/DDBJ databases">
        <title>Complete Genome Sequences of Twelve Strains of a Stable Defined Moderately Diverse Mouse Microbiota 2 (sDMDMm2).</title>
        <authorList>
            <person name="Uchimura Y."/>
            <person name="Wyss M."/>
            <person name="Brugiroux S."/>
            <person name="Limenitakis J.P."/>
            <person name="Stecher B."/>
            <person name="McCoy K.D."/>
            <person name="Macpherson A.J."/>
        </authorList>
    </citation>
    <scope>NUCLEOTIDE SEQUENCE [LARGE SCALE GENOMIC DNA]</scope>
    <source>
        <strain evidence="5">YL27</strain>
    </source>
</reference>
<accession>A0A1B1S7P8</accession>
<evidence type="ECO:0000313" key="3">
    <source>
        <dbReference type="EMBL" id="ANU62822.2"/>
    </source>
</evidence>
<feature type="transmembrane region" description="Helical" evidence="1">
    <location>
        <begin position="78"/>
        <end position="102"/>
    </location>
</feature>
<dbReference type="InterPro" id="IPR025328">
    <property type="entry name" value="DUF4234"/>
</dbReference>
<protein>
    <submittedName>
        <fullName evidence="4">DUF4234 domain-containing protein</fullName>
    </submittedName>
</protein>
<feature type="transmembrane region" description="Helical" evidence="1">
    <location>
        <begin position="122"/>
        <end position="146"/>
    </location>
</feature>
<dbReference type="STRING" id="1796646.A4V02_03180"/>
<evidence type="ECO:0000256" key="1">
    <source>
        <dbReference type="SAM" id="Phobius"/>
    </source>
</evidence>
<evidence type="ECO:0000259" key="2">
    <source>
        <dbReference type="Pfam" id="PF14018"/>
    </source>
</evidence>
<reference evidence="3" key="2">
    <citation type="submission" date="2017-04" db="EMBL/GenBank/DDBJ databases">
        <title>Complete Genome Sequences of Twelve Strains of a Stable Defined Moderately Diverse Mouse Microbiota 2 (sDMDMm2).</title>
        <authorList>
            <person name="Uchimura Y."/>
            <person name="Wyss M."/>
            <person name="Brugiroux S."/>
            <person name="Limenitakis J.P."/>
            <person name="Stecher B."/>
            <person name="McCoy K.D."/>
            <person name="Macpherson A.J."/>
        </authorList>
    </citation>
    <scope>NUCLEOTIDE SEQUENCE</scope>
    <source>
        <strain evidence="3">YL27</strain>
    </source>
</reference>
<reference evidence="4 6" key="3">
    <citation type="submission" date="2019-04" db="EMBL/GenBank/DDBJ databases">
        <title>Microbes associate with the intestines of laboratory mice.</title>
        <authorList>
            <person name="Navarre W."/>
            <person name="Wong E."/>
            <person name="Huang K."/>
            <person name="Tropini C."/>
            <person name="Ng K."/>
            <person name="Yu B."/>
        </authorList>
    </citation>
    <scope>NUCLEOTIDE SEQUENCE [LARGE SCALE GENOMIC DNA]</scope>
    <source>
        <strain evidence="4 6">NM06_A21</strain>
    </source>
</reference>
<dbReference type="Proteomes" id="UP000306630">
    <property type="component" value="Unassembled WGS sequence"/>
</dbReference>
<dbReference type="KEGG" id="pary:A4V02_03180"/>
<evidence type="ECO:0000313" key="5">
    <source>
        <dbReference type="Proteomes" id="UP000186351"/>
    </source>
</evidence>
<keyword evidence="1" id="KW-1133">Transmembrane helix</keyword>
<sequence length="174" mass="19937">MTQLHIFAKHTNQLLIHYFFRTRTEVKSIAMLPTNRGFWLTLILSILTLGIYQWYLVYAFARETNIACRRDGQNTTGLFLFIILTIITFGIYSIVWYCKWISRCNTYLAVNGQPQGLQVSTYLLSLFFGWLTLGIFNLVVFCKMLYLQNAVNNTYNNITGCTSEAPAGYAPAAV</sequence>
<dbReference type="Pfam" id="PF14018">
    <property type="entry name" value="DUF4234"/>
    <property type="match status" value="1"/>
</dbReference>
<organism evidence="3 5">
    <name type="scientific">Muribaculum intestinale</name>
    <dbReference type="NCBI Taxonomy" id="1796646"/>
    <lineage>
        <taxon>Bacteria</taxon>
        <taxon>Pseudomonadati</taxon>
        <taxon>Bacteroidota</taxon>
        <taxon>Bacteroidia</taxon>
        <taxon>Bacteroidales</taxon>
        <taxon>Muribaculaceae</taxon>
        <taxon>Muribaculum</taxon>
    </lineage>
</organism>
<name>A0A1B1S7P8_9BACT</name>
<keyword evidence="1" id="KW-0812">Transmembrane</keyword>
<dbReference type="EMBL" id="SRYD01000032">
    <property type="protein sequence ID" value="TGY73583.1"/>
    <property type="molecule type" value="Genomic_DNA"/>
</dbReference>
<evidence type="ECO:0000313" key="4">
    <source>
        <dbReference type="EMBL" id="TGY73583.1"/>
    </source>
</evidence>
<keyword evidence="5" id="KW-1185">Reference proteome</keyword>
<proteinExistence type="predicted"/>
<accession>A0A1Z2XE43</accession>
<feature type="domain" description="DUF4234" evidence="2">
    <location>
        <begin position="78"/>
        <end position="144"/>
    </location>
</feature>
<dbReference type="AlphaFoldDB" id="A0A1B1S7P8"/>
<keyword evidence="1" id="KW-0472">Membrane</keyword>
<evidence type="ECO:0000313" key="6">
    <source>
        <dbReference type="Proteomes" id="UP000306630"/>
    </source>
</evidence>
<dbReference type="OrthoDB" id="192868at2"/>
<dbReference type="Proteomes" id="UP000186351">
    <property type="component" value="Chromosome"/>
</dbReference>
<gene>
    <name evidence="3" type="ORF">A4V02_03180</name>
    <name evidence="4" type="ORF">E5333_08800</name>
</gene>
<dbReference type="EMBL" id="CP015402">
    <property type="protein sequence ID" value="ANU62822.2"/>
    <property type="molecule type" value="Genomic_DNA"/>
</dbReference>
<feature type="transmembrane region" description="Helical" evidence="1">
    <location>
        <begin position="37"/>
        <end position="57"/>
    </location>
</feature>